<evidence type="ECO:0000313" key="2">
    <source>
        <dbReference type="Proteomes" id="UP000178681"/>
    </source>
</evidence>
<dbReference type="Pfam" id="PF03928">
    <property type="entry name" value="HbpS-like"/>
    <property type="match status" value="1"/>
</dbReference>
<dbReference type="Proteomes" id="UP000178681">
    <property type="component" value="Unassembled WGS sequence"/>
</dbReference>
<accession>A0A1F5Z5E5</accession>
<reference evidence="1 2" key="1">
    <citation type="journal article" date="2016" name="Nat. Commun.">
        <title>Thousands of microbial genomes shed light on interconnected biogeochemical processes in an aquifer system.</title>
        <authorList>
            <person name="Anantharaman K."/>
            <person name="Brown C.T."/>
            <person name="Hug L.A."/>
            <person name="Sharon I."/>
            <person name="Castelle C.J."/>
            <person name="Probst A.J."/>
            <person name="Thomas B.C."/>
            <person name="Singh A."/>
            <person name="Wilkins M.J."/>
            <person name="Karaoz U."/>
            <person name="Brodie E.L."/>
            <person name="Williams K.H."/>
            <person name="Hubbard S.S."/>
            <person name="Banfield J.F."/>
        </authorList>
    </citation>
    <scope>NUCLEOTIDE SEQUENCE [LARGE SCALE GENOMIC DNA]</scope>
</reference>
<dbReference type="EMBL" id="MFJG01000003">
    <property type="protein sequence ID" value="OGG07668.1"/>
    <property type="molecule type" value="Genomic_DNA"/>
</dbReference>
<gene>
    <name evidence="1" type="ORF">A2872_01770</name>
</gene>
<evidence type="ECO:0000313" key="1">
    <source>
        <dbReference type="EMBL" id="OGG07668.1"/>
    </source>
</evidence>
<dbReference type="PANTHER" id="PTHR34309">
    <property type="entry name" value="SLR1406 PROTEIN"/>
    <property type="match status" value="1"/>
</dbReference>
<sequence>MITLDKAKKALEASEKMAKELGVTVSTAVVDEYGDILAFSRMDGALKISPRFAQTKAFTSGTLGMATADMAPYAVEGKPYYEMNSLFGGELTTIAGGIPVKLNGKLVGGIGVGGSTDVSQDVQCAQAALKAITE</sequence>
<comment type="caution">
    <text evidence="1">The sequence shown here is derived from an EMBL/GenBank/DDBJ whole genome shotgun (WGS) entry which is preliminary data.</text>
</comment>
<dbReference type="SUPFAM" id="SSF143744">
    <property type="entry name" value="GlcG-like"/>
    <property type="match status" value="1"/>
</dbReference>
<protein>
    <submittedName>
        <fullName evidence="1">Uncharacterized protein</fullName>
    </submittedName>
</protein>
<dbReference type="AlphaFoldDB" id="A0A1F5Z5E5"/>
<dbReference type="InterPro" id="IPR038084">
    <property type="entry name" value="PduO/GlcC-like_sf"/>
</dbReference>
<dbReference type="InterPro" id="IPR005624">
    <property type="entry name" value="PduO/GlcC-like"/>
</dbReference>
<dbReference type="PANTHER" id="PTHR34309:SF1">
    <property type="entry name" value="PROTEIN GLCG"/>
    <property type="match status" value="1"/>
</dbReference>
<name>A0A1F5Z5E5_9BACT</name>
<dbReference type="InterPro" id="IPR052517">
    <property type="entry name" value="GlcG_carb_metab_protein"/>
</dbReference>
<dbReference type="Gene3D" id="3.30.450.150">
    <property type="entry name" value="Haem-degrading domain"/>
    <property type="match status" value="1"/>
</dbReference>
<proteinExistence type="predicted"/>
<organism evidence="1 2">
    <name type="scientific">Candidatus Gottesmanbacteria bacterium RIFCSPHIGHO2_01_FULL_42_12</name>
    <dbReference type="NCBI Taxonomy" id="1798377"/>
    <lineage>
        <taxon>Bacteria</taxon>
        <taxon>Candidatus Gottesmaniibacteriota</taxon>
    </lineage>
</organism>
<dbReference type="STRING" id="1798377.A2872_01770"/>